<dbReference type="EMBL" id="JANJYI010000003">
    <property type="protein sequence ID" value="KAK2656344.1"/>
    <property type="molecule type" value="Genomic_DNA"/>
</dbReference>
<dbReference type="Proteomes" id="UP001280121">
    <property type="component" value="Unassembled WGS sequence"/>
</dbReference>
<sequence>MVGQVFGNAKVFKEAVKEHAIKQGRSIWFPYNEKSRVQGVCKCKLDICSWSIWASCYEKNSPTLMIKTLNDKHTFPRVYKNLLANSTWLAKRNMEALRPGKEFKMFDFLEQWSKSHFRDWSKCDMLLNNLCESVNGDRVILVARSAHIFSMVEMIRVKIIKRRAKRSIDLEKWYQNIGLRVAEFMELQAQHSGQFVAHWGGEGHYQINRGSTSYAVVDLDQRTCTCRRWNLT</sequence>
<feature type="domain" description="Transposase MuDR plant" evidence="1">
    <location>
        <begin position="2"/>
        <end position="59"/>
    </location>
</feature>
<gene>
    <name evidence="2" type="ORF">Ddye_009396</name>
</gene>
<reference evidence="2" key="1">
    <citation type="journal article" date="2023" name="Plant J.">
        <title>Genome sequences and population genomics provide insights into the demographic history, inbreeding, and mutation load of two 'living fossil' tree species of Dipteronia.</title>
        <authorList>
            <person name="Feng Y."/>
            <person name="Comes H.P."/>
            <person name="Chen J."/>
            <person name="Zhu S."/>
            <person name="Lu R."/>
            <person name="Zhang X."/>
            <person name="Li P."/>
            <person name="Qiu J."/>
            <person name="Olsen K.M."/>
            <person name="Qiu Y."/>
        </authorList>
    </citation>
    <scope>NUCLEOTIDE SEQUENCE</scope>
    <source>
        <strain evidence="2">KIB01</strain>
    </source>
</reference>
<proteinExistence type="predicted"/>
<keyword evidence="3" id="KW-1185">Reference proteome</keyword>
<name>A0AAD9XBB7_9ROSI</name>
<dbReference type="AlphaFoldDB" id="A0AAD9XBB7"/>
<protein>
    <recommendedName>
        <fullName evidence="1">Transposase MuDR plant domain-containing protein</fullName>
    </recommendedName>
</protein>
<dbReference type="InterPro" id="IPR004332">
    <property type="entry name" value="Transposase_MuDR"/>
</dbReference>
<comment type="caution">
    <text evidence="2">The sequence shown here is derived from an EMBL/GenBank/DDBJ whole genome shotgun (WGS) entry which is preliminary data.</text>
</comment>
<evidence type="ECO:0000259" key="1">
    <source>
        <dbReference type="Pfam" id="PF03108"/>
    </source>
</evidence>
<dbReference type="PANTHER" id="PTHR31973:SF187">
    <property type="entry name" value="MUTATOR TRANSPOSASE MUDRA PROTEIN"/>
    <property type="match status" value="1"/>
</dbReference>
<organism evidence="2 3">
    <name type="scientific">Dipteronia dyeriana</name>
    <dbReference type="NCBI Taxonomy" id="168575"/>
    <lineage>
        <taxon>Eukaryota</taxon>
        <taxon>Viridiplantae</taxon>
        <taxon>Streptophyta</taxon>
        <taxon>Embryophyta</taxon>
        <taxon>Tracheophyta</taxon>
        <taxon>Spermatophyta</taxon>
        <taxon>Magnoliopsida</taxon>
        <taxon>eudicotyledons</taxon>
        <taxon>Gunneridae</taxon>
        <taxon>Pentapetalae</taxon>
        <taxon>rosids</taxon>
        <taxon>malvids</taxon>
        <taxon>Sapindales</taxon>
        <taxon>Sapindaceae</taxon>
        <taxon>Hippocastanoideae</taxon>
        <taxon>Acereae</taxon>
        <taxon>Dipteronia</taxon>
    </lineage>
</organism>
<evidence type="ECO:0000313" key="2">
    <source>
        <dbReference type="EMBL" id="KAK2656344.1"/>
    </source>
</evidence>
<dbReference type="Pfam" id="PF03108">
    <property type="entry name" value="DBD_Tnp_Mut"/>
    <property type="match status" value="1"/>
</dbReference>
<evidence type="ECO:0000313" key="3">
    <source>
        <dbReference type="Proteomes" id="UP001280121"/>
    </source>
</evidence>
<dbReference type="PANTHER" id="PTHR31973">
    <property type="entry name" value="POLYPROTEIN, PUTATIVE-RELATED"/>
    <property type="match status" value="1"/>
</dbReference>
<accession>A0AAD9XBB7</accession>